<name>A0A1T2KPI9_9GAMM</name>
<keyword evidence="2" id="KW-1185">Reference proteome</keyword>
<sequence>MPIDADPERGVMMPPCIPAQSLQWYGYRAREKHLIPVSPKELISKKPALFCTEVIYRISSFELVFRDCAPEFFSTMAYQDE</sequence>
<protein>
    <submittedName>
        <fullName evidence="1">Uncharacterized protein</fullName>
    </submittedName>
</protein>
<organism evidence="1 2">
    <name type="scientific">Solemya velesiana gill symbiont</name>
    <dbReference type="NCBI Taxonomy" id="1918948"/>
    <lineage>
        <taxon>Bacteria</taxon>
        <taxon>Pseudomonadati</taxon>
        <taxon>Pseudomonadota</taxon>
        <taxon>Gammaproteobacteria</taxon>
        <taxon>sulfur-oxidizing symbionts</taxon>
    </lineage>
</organism>
<proteinExistence type="predicted"/>
<gene>
    <name evidence="1" type="ORF">BOW51_11905</name>
</gene>
<comment type="caution">
    <text evidence="1">The sequence shown here is derived from an EMBL/GenBank/DDBJ whole genome shotgun (WGS) entry which is preliminary data.</text>
</comment>
<dbReference type="Proteomes" id="UP000190896">
    <property type="component" value="Unassembled WGS sequence"/>
</dbReference>
<evidence type="ECO:0000313" key="2">
    <source>
        <dbReference type="Proteomes" id="UP000190896"/>
    </source>
</evidence>
<evidence type="ECO:0000313" key="1">
    <source>
        <dbReference type="EMBL" id="OOZ34755.1"/>
    </source>
</evidence>
<dbReference type="EMBL" id="MPRJ01000104">
    <property type="protein sequence ID" value="OOZ34755.1"/>
    <property type="molecule type" value="Genomic_DNA"/>
</dbReference>
<reference evidence="1 2" key="1">
    <citation type="submission" date="2016-11" db="EMBL/GenBank/DDBJ databases">
        <title>Mixed transmission modes and dynamic genome evolution in an obligate animal-bacterial symbiosis.</title>
        <authorList>
            <person name="Russell S.L."/>
            <person name="Corbett-Detig R.B."/>
            <person name="Cavanaugh C.M."/>
        </authorList>
    </citation>
    <scope>NUCLEOTIDE SEQUENCE [LARGE SCALE GENOMIC DNA]</scope>
    <source>
        <strain evidence="1">Se-Cadez</strain>
    </source>
</reference>
<dbReference type="AlphaFoldDB" id="A0A1T2KPI9"/>
<accession>A0A1T2KPI9</accession>